<name>A0A853BEW3_9ACTN</name>
<evidence type="ECO:0000313" key="3">
    <source>
        <dbReference type="Proteomes" id="UP000575985"/>
    </source>
</evidence>
<dbReference type="PANTHER" id="PTHR35908:SF1">
    <property type="entry name" value="CONSERVED PROTEIN"/>
    <property type="match status" value="1"/>
</dbReference>
<reference evidence="2 3" key="1">
    <citation type="submission" date="2020-07" db="EMBL/GenBank/DDBJ databases">
        <title>Sequencing the genomes of 1000 actinobacteria strains.</title>
        <authorList>
            <person name="Klenk H.-P."/>
        </authorList>
    </citation>
    <scope>NUCLEOTIDE SEQUENCE [LARGE SCALE GENOMIC DNA]</scope>
    <source>
        <strain evidence="2 3">DSM 45927</strain>
    </source>
</reference>
<dbReference type="PROSITE" id="PS51819">
    <property type="entry name" value="VOC"/>
    <property type="match status" value="1"/>
</dbReference>
<feature type="domain" description="VOC" evidence="1">
    <location>
        <begin position="4"/>
        <end position="119"/>
    </location>
</feature>
<dbReference type="PANTHER" id="PTHR35908">
    <property type="entry name" value="HYPOTHETICAL FUSION PROTEIN"/>
    <property type="match status" value="1"/>
</dbReference>
<evidence type="ECO:0000259" key="1">
    <source>
        <dbReference type="PROSITE" id="PS51819"/>
    </source>
</evidence>
<dbReference type="InterPro" id="IPR037523">
    <property type="entry name" value="VOC_core"/>
</dbReference>
<organism evidence="2 3">
    <name type="scientific">Streptomonospora nanhaiensis</name>
    <dbReference type="NCBI Taxonomy" id="1323731"/>
    <lineage>
        <taxon>Bacteria</taxon>
        <taxon>Bacillati</taxon>
        <taxon>Actinomycetota</taxon>
        <taxon>Actinomycetes</taxon>
        <taxon>Streptosporangiales</taxon>
        <taxon>Nocardiopsidaceae</taxon>
        <taxon>Streptomonospora</taxon>
    </lineage>
</organism>
<dbReference type="SUPFAM" id="SSF54593">
    <property type="entry name" value="Glyoxalase/Bleomycin resistance protein/Dihydroxybiphenyl dioxygenase"/>
    <property type="match status" value="1"/>
</dbReference>
<dbReference type="Gene3D" id="3.10.180.10">
    <property type="entry name" value="2,3-Dihydroxybiphenyl 1,2-Dioxygenase, domain 1"/>
    <property type="match status" value="1"/>
</dbReference>
<dbReference type="Proteomes" id="UP000575985">
    <property type="component" value="Unassembled WGS sequence"/>
</dbReference>
<dbReference type="GO" id="GO:0051213">
    <property type="term" value="F:dioxygenase activity"/>
    <property type="evidence" value="ECO:0007669"/>
    <property type="project" value="UniProtKB-KW"/>
</dbReference>
<keyword evidence="2" id="KW-0560">Oxidoreductase</keyword>
<dbReference type="EMBL" id="JACCFO010000001">
    <property type="protein sequence ID" value="NYI93809.1"/>
    <property type="molecule type" value="Genomic_DNA"/>
</dbReference>
<gene>
    <name evidence="2" type="ORF">HNR12_000086</name>
</gene>
<proteinExistence type="predicted"/>
<dbReference type="CDD" id="cd06587">
    <property type="entry name" value="VOC"/>
    <property type="match status" value="1"/>
</dbReference>
<dbReference type="AlphaFoldDB" id="A0A853BEW3"/>
<keyword evidence="2" id="KW-0223">Dioxygenase</keyword>
<evidence type="ECO:0000313" key="2">
    <source>
        <dbReference type="EMBL" id="NYI93809.1"/>
    </source>
</evidence>
<accession>A0A853BEW3</accession>
<dbReference type="Pfam" id="PF18029">
    <property type="entry name" value="Glyoxalase_6"/>
    <property type="match status" value="1"/>
</dbReference>
<protein>
    <submittedName>
        <fullName evidence="2">Catechol-2,3-dioxygenase</fullName>
    </submittedName>
</protein>
<sequence length="123" mass="13451">MIGRLEAVVLDAADTQALARFYSELLGLPVTRVDGGWIELGRPDDPMVCFQHVPDHVPPQWPDPARSQQAHLDVRVEDIEAAEAAVLALGAKRFGGGEEGQDFRVYADPAGHPFCLIFEVDES</sequence>
<dbReference type="InterPro" id="IPR029068">
    <property type="entry name" value="Glyas_Bleomycin-R_OHBP_Dase"/>
</dbReference>
<dbReference type="InterPro" id="IPR041581">
    <property type="entry name" value="Glyoxalase_6"/>
</dbReference>
<keyword evidence="3" id="KW-1185">Reference proteome</keyword>
<comment type="caution">
    <text evidence="2">The sequence shown here is derived from an EMBL/GenBank/DDBJ whole genome shotgun (WGS) entry which is preliminary data.</text>
</comment>
<dbReference type="RefSeq" id="WP_179765581.1">
    <property type="nucleotide sequence ID" value="NZ_JACCFO010000001.1"/>
</dbReference>